<gene>
    <name evidence="1" type="ORF">CALMAC_LOCUS3807</name>
</gene>
<dbReference type="PANTHER" id="PTHR13333">
    <property type="entry name" value="M-AAA PROTEASE-INTERACTING PROTEIN 1, MITOCHONDRIAL"/>
    <property type="match status" value="1"/>
</dbReference>
<dbReference type="EMBL" id="CAACVG010005342">
    <property type="protein sequence ID" value="VEN39172.1"/>
    <property type="molecule type" value="Genomic_DNA"/>
</dbReference>
<protein>
    <recommendedName>
        <fullName evidence="3">Tim44-like domain-containing protein</fullName>
    </recommendedName>
</protein>
<organism evidence="1 2">
    <name type="scientific">Callosobruchus maculatus</name>
    <name type="common">Southern cowpea weevil</name>
    <name type="synonym">Pulse bruchid</name>
    <dbReference type="NCBI Taxonomy" id="64391"/>
    <lineage>
        <taxon>Eukaryota</taxon>
        <taxon>Metazoa</taxon>
        <taxon>Ecdysozoa</taxon>
        <taxon>Arthropoda</taxon>
        <taxon>Hexapoda</taxon>
        <taxon>Insecta</taxon>
        <taxon>Pterygota</taxon>
        <taxon>Neoptera</taxon>
        <taxon>Endopterygota</taxon>
        <taxon>Coleoptera</taxon>
        <taxon>Polyphaga</taxon>
        <taxon>Cucujiformia</taxon>
        <taxon>Chrysomeloidea</taxon>
        <taxon>Chrysomelidae</taxon>
        <taxon>Bruchinae</taxon>
        <taxon>Bruchini</taxon>
        <taxon>Callosobruchus</taxon>
    </lineage>
</organism>
<dbReference type="Proteomes" id="UP000410492">
    <property type="component" value="Unassembled WGS sequence"/>
</dbReference>
<dbReference type="OrthoDB" id="7249367at2759"/>
<name>A0A653BU89_CALMS</name>
<proteinExistence type="predicted"/>
<evidence type="ECO:0000313" key="1">
    <source>
        <dbReference type="EMBL" id="VEN39172.1"/>
    </source>
</evidence>
<dbReference type="GO" id="GO:0043022">
    <property type="term" value="F:ribosome binding"/>
    <property type="evidence" value="ECO:0007669"/>
    <property type="project" value="TreeGrafter"/>
</dbReference>
<evidence type="ECO:0008006" key="3">
    <source>
        <dbReference type="Google" id="ProtNLM"/>
    </source>
</evidence>
<keyword evidence="2" id="KW-1185">Reference proteome</keyword>
<accession>A0A653BU89</accession>
<dbReference type="AlphaFoldDB" id="A0A653BU89"/>
<dbReference type="GO" id="GO:0032979">
    <property type="term" value="P:protein insertion into mitochondrial inner membrane from matrix"/>
    <property type="evidence" value="ECO:0007669"/>
    <property type="project" value="TreeGrafter"/>
</dbReference>
<reference evidence="1 2" key="1">
    <citation type="submission" date="2019-01" db="EMBL/GenBank/DDBJ databases">
        <authorList>
            <person name="Sayadi A."/>
        </authorList>
    </citation>
    <scope>NUCLEOTIDE SEQUENCE [LARGE SCALE GENOMIC DNA]</scope>
</reference>
<evidence type="ECO:0000313" key="2">
    <source>
        <dbReference type="Proteomes" id="UP000410492"/>
    </source>
</evidence>
<sequence>MSVNLANRLIPNFSSYNTLLKSSLLRNITGCGKVPQVCRCTTIANLTSKNRAIGNGQYLAFIQKKWYCEESTGPPSNRLPPLMPDAPKIVWPSLLKSIRNFILATFIIRPYFDNEFSLSEFVLGSKKAVEVVSKKLSEGDMDSLEGLVTNDIMPILQRSLPLLSLTQRELVAIEEEDIYFCFPYQVGIIFNEEEGKEQKRFVEITMVYHTLKGLATMRSAGDEPPLNMGMLPEYQQKISICNYRFIREFTKGVEDNWTINLLNHWRPVDDEQAYK</sequence>
<dbReference type="GO" id="GO:0005743">
    <property type="term" value="C:mitochondrial inner membrane"/>
    <property type="evidence" value="ECO:0007669"/>
    <property type="project" value="TreeGrafter"/>
</dbReference>
<dbReference type="PANTHER" id="PTHR13333:SF5">
    <property type="entry name" value="M-AAA PROTEASE-INTERACTING PROTEIN 1, MITOCHONDRIAL"/>
    <property type="match status" value="1"/>
</dbReference>